<dbReference type="RefSeq" id="WP_129403415.1">
    <property type="nucleotide sequence ID" value="NZ_SBKP01000003.1"/>
</dbReference>
<evidence type="ECO:0000259" key="1">
    <source>
        <dbReference type="Pfam" id="PF14397"/>
    </source>
</evidence>
<name>A0A4Q1KJ80_9SPHN</name>
<dbReference type="Pfam" id="PF14397">
    <property type="entry name" value="ATPgrasp_ST"/>
    <property type="match status" value="1"/>
</dbReference>
<dbReference type="Proteomes" id="UP000290958">
    <property type="component" value="Unassembled WGS sequence"/>
</dbReference>
<organism evidence="2 3">
    <name type="scientific">Sphingobium fluviale</name>
    <dbReference type="NCBI Taxonomy" id="2506423"/>
    <lineage>
        <taxon>Bacteria</taxon>
        <taxon>Pseudomonadati</taxon>
        <taxon>Pseudomonadota</taxon>
        <taxon>Alphaproteobacteria</taxon>
        <taxon>Sphingomonadales</taxon>
        <taxon>Sphingomonadaceae</taxon>
        <taxon>Sphingobium</taxon>
    </lineage>
</organism>
<evidence type="ECO:0000313" key="3">
    <source>
        <dbReference type="Proteomes" id="UP000290958"/>
    </source>
</evidence>
<dbReference type="SUPFAM" id="SSF56059">
    <property type="entry name" value="Glutathione synthetase ATP-binding domain-like"/>
    <property type="match status" value="1"/>
</dbReference>
<dbReference type="InterPro" id="IPR039523">
    <property type="entry name" value="RimK-rel_E_lig_ATP-grasp"/>
</dbReference>
<keyword evidence="3" id="KW-1185">Reference proteome</keyword>
<reference evidence="3" key="1">
    <citation type="submission" date="2019-01" db="EMBL/GenBank/DDBJ databases">
        <title>Cytophagaceae bacterium strain CAR-16.</title>
        <authorList>
            <person name="Chen W.-M."/>
        </authorList>
    </citation>
    <scope>NUCLEOTIDE SEQUENCE [LARGE SCALE GENOMIC DNA]</scope>
    <source>
        <strain evidence="3">CHR27</strain>
    </source>
</reference>
<dbReference type="OrthoDB" id="8736147at2"/>
<evidence type="ECO:0000313" key="2">
    <source>
        <dbReference type="EMBL" id="RXR29878.1"/>
    </source>
</evidence>
<comment type="caution">
    <text evidence="2">The sequence shown here is derived from an EMBL/GenBank/DDBJ whole genome shotgun (WGS) entry which is preliminary data.</text>
</comment>
<proteinExistence type="predicted"/>
<gene>
    <name evidence="2" type="ORF">EQG66_04900</name>
</gene>
<sequence length="383" mass="41138">MAGYDRRYYWKKAWSLFPGIISPASAPFLRAHYAARAHRRGVARAIADAFIALAFHAWIPVRAAQVRKRHGLDRGWSKRARAIAHARFVDPNDIALFRIERAEEMDGYIRRFEDAGINKLLNPAGWQPACVLADKLRFAERCAETGLPHAATIAQMDATGVMVCAAPGGRELVLKPADGEGGDGVRMLGAVADEASLRRILSAVQPGKGQKLVVQPRLSCHSSLDGLALSALPTARIVTMINEQGVAEPVSATFRCPSDPAASVDNMKAGGLIAPIDLGTGTLGLASRGYGGGDYLVHPVTQAPIAGHVLVHWEEALALVGRAHLLGFAEYRLIGWDMALTPDGPVLLEGNGKPGVLMPQRAARRGLGEGRYGELLAWHLARL</sequence>
<dbReference type="EMBL" id="SBKP01000003">
    <property type="protein sequence ID" value="RXR29878.1"/>
    <property type="molecule type" value="Genomic_DNA"/>
</dbReference>
<feature type="domain" description="Alpha-L-glutamate ligase-related protein ATP-grasp" evidence="1">
    <location>
        <begin position="130"/>
        <end position="367"/>
    </location>
</feature>
<protein>
    <recommendedName>
        <fullName evidence="1">Alpha-L-glutamate ligase-related protein ATP-grasp domain-containing protein</fullName>
    </recommendedName>
</protein>
<accession>A0A4Q1KJ80</accession>
<dbReference type="AlphaFoldDB" id="A0A4Q1KJ80"/>